<evidence type="ECO:0000256" key="1">
    <source>
        <dbReference type="SAM" id="Phobius"/>
    </source>
</evidence>
<dbReference type="AlphaFoldDB" id="A0A4R7KUH2"/>
<dbReference type="Pfam" id="PF04298">
    <property type="entry name" value="Zn_peptidase_2"/>
    <property type="match status" value="1"/>
</dbReference>
<keyword evidence="1" id="KW-0812">Transmembrane</keyword>
<sequence length="232" mass="25956">MFPFYFGYFDPTYIMLIPAILFSLYAQSRISSTFSRYLQVRSYKGITGAEAARIILDRNGLYDVPIEVIRGHLTDHYDPSRKVLRLSEDVYYGNSIASIGVAAHEAGHALQHQSGYAPLSIRNSLVPVVNIGSNLSWVFIILGFFMGFSAFINLGIWLFSGAVIFQLITLPVEYNASSRAIKQLEENYIIDDDEVRGARKVLDAAALTYVAATLMAVSQLLRLLIITRDSRD</sequence>
<evidence type="ECO:0000313" key="3">
    <source>
        <dbReference type="Proteomes" id="UP000295325"/>
    </source>
</evidence>
<reference evidence="2 3" key="1">
    <citation type="submission" date="2019-03" db="EMBL/GenBank/DDBJ databases">
        <title>Genomic Encyclopedia of Type Strains, Phase IV (KMG-IV): sequencing the most valuable type-strain genomes for metagenomic binning, comparative biology and taxonomic classification.</title>
        <authorList>
            <person name="Goeker M."/>
        </authorList>
    </citation>
    <scope>NUCLEOTIDE SEQUENCE [LARGE SCALE GENOMIC DNA]</scope>
    <source>
        <strain evidence="2 3">DSM 24455</strain>
    </source>
</reference>
<feature type="transmembrane region" description="Helical" evidence="1">
    <location>
        <begin position="6"/>
        <end position="26"/>
    </location>
</feature>
<comment type="caution">
    <text evidence="2">The sequence shown here is derived from an EMBL/GenBank/DDBJ whole genome shotgun (WGS) entry which is preliminary data.</text>
</comment>
<dbReference type="EMBL" id="SOAZ01000006">
    <property type="protein sequence ID" value="TDT61639.1"/>
    <property type="molecule type" value="Genomic_DNA"/>
</dbReference>
<evidence type="ECO:0008006" key="4">
    <source>
        <dbReference type="Google" id="ProtNLM"/>
    </source>
</evidence>
<keyword evidence="1" id="KW-0472">Membrane</keyword>
<name>A0A4R7KUH2_9CLOT</name>
<proteinExistence type="predicted"/>
<accession>A0A4R7KUH2</accession>
<dbReference type="PANTHER" id="PTHR36434">
    <property type="entry name" value="MEMBRANE PROTEASE YUGP-RELATED"/>
    <property type="match status" value="1"/>
</dbReference>
<keyword evidence="3" id="KW-1185">Reference proteome</keyword>
<evidence type="ECO:0000313" key="2">
    <source>
        <dbReference type="EMBL" id="TDT61639.1"/>
    </source>
</evidence>
<keyword evidence="1" id="KW-1133">Transmembrane helix</keyword>
<gene>
    <name evidence="2" type="ORF">EDD71_106123</name>
</gene>
<dbReference type="InterPro" id="IPR007395">
    <property type="entry name" value="Zn_peptidase_2"/>
</dbReference>
<feature type="transmembrane region" description="Helical" evidence="1">
    <location>
        <begin position="206"/>
        <end position="225"/>
    </location>
</feature>
<protein>
    <recommendedName>
        <fullName evidence="4">Zn-dependent protease</fullName>
    </recommendedName>
</protein>
<dbReference type="RefSeq" id="WP_133627746.1">
    <property type="nucleotide sequence ID" value="NZ_SOAZ01000006.1"/>
</dbReference>
<dbReference type="PANTHER" id="PTHR36434:SF1">
    <property type="entry name" value="MEMBRANE PROTEASE YUGP-RELATED"/>
    <property type="match status" value="1"/>
</dbReference>
<dbReference type="Proteomes" id="UP000295325">
    <property type="component" value="Unassembled WGS sequence"/>
</dbReference>
<feature type="transmembrane region" description="Helical" evidence="1">
    <location>
        <begin position="137"/>
        <end position="168"/>
    </location>
</feature>
<organism evidence="2 3">
    <name type="scientific">Fonticella tunisiensis</name>
    <dbReference type="NCBI Taxonomy" id="1096341"/>
    <lineage>
        <taxon>Bacteria</taxon>
        <taxon>Bacillati</taxon>
        <taxon>Bacillota</taxon>
        <taxon>Clostridia</taxon>
        <taxon>Eubacteriales</taxon>
        <taxon>Clostridiaceae</taxon>
        <taxon>Fonticella</taxon>
    </lineage>
</organism>
<dbReference type="OrthoDB" id="9784298at2"/>